<dbReference type="EMBL" id="BOMS01000026">
    <property type="protein sequence ID" value="GIE66146.1"/>
    <property type="molecule type" value="Genomic_DNA"/>
</dbReference>
<reference evidence="4 5" key="1">
    <citation type="submission" date="2021-01" db="EMBL/GenBank/DDBJ databases">
        <title>Whole genome shotgun sequence of Actinoplanes palleronii NBRC 14916.</title>
        <authorList>
            <person name="Komaki H."/>
            <person name="Tamura T."/>
        </authorList>
    </citation>
    <scope>NUCLEOTIDE SEQUENCE [LARGE SCALE GENOMIC DNA]</scope>
    <source>
        <strain evidence="4 5">NBRC 14916</strain>
    </source>
</reference>
<proteinExistence type="inferred from homology"/>
<gene>
    <name evidence="4" type="ORF">Apa02nite_022540</name>
</gene>
<feature type="domain" description="Dienelactone hydrolase" evidence="3">
    <location>
        <begin position="239"/>
        <end position="434"/>
    </location>
</feature>
<evidence type="ECO:0000259" key="3">
    <source>
        <dbReference type="Pfam" id="PF01738"/>
    </source>
</evidence>
<comment type="similarity">
    <text evidence="1">Belongs to the AB hydrolase superfamily.</text>
</comment>
<dbReference type="PANTHER" id="PTHR22946:SF8">
    <property type="entry name" value="ACETYL XYLAN ESTERASE DOMAIN-CONTAINING PROTEIN"/>
    <property type="match status" value="1"/>
</dbReference>
<dbReference type="InterPro" id="IPR029058">
    <property type="entry name" value="AB_hydrolase_fold"/>
</dbReference>
<name>A0ABQ4B6S7_9ACTN</name>
<dbReference type="Proteomes" id="UP000624709">
    <property type="component" value="Unassembled WGS sequence"/>
</dbReference>
<keyword evidence="5" id="KW-1185">Reference proteome</keyword>
<evidence type="ECO:0000313" key="4">
    <source>
        <dbReference type="EMBL" id="GIE66146.1"/>
    </source>
</evidence>
<sequence length="466" mass="49952">MKDFNEVTHGPDRIGFDVGMKRRDFVALPAAVLALHDAAAAAGFDLPPAGSPAAGTPVGNPAESPAVGSPAEGPSAGKPAGSPAMESPAFESPGVVGGNLPVFFEGLKSELTYPLAWANSRHLGFRGWQRRARAHVEELLWQPAERTGFAVRTLDEQPGPGFRRRLIEFNLTRHSRVRAAMLIPDGPGPHPAALLLHDHGARFDIGKEKLIEPWYDETRRLSAQGWADKYFSGRFPGDVLAARGYTVLAVDALGWGDRGGLTYENQQSLASNFFNLGSSLAGLMAREDTRAAALLATLPEVDPHRIAAVGFSMGGYRAWQVAALSGHVAATVSACWMTTLAGMMVPGNNTLRGQSAFYMLHPGLYRRLDIPDVASLAAPRPMYLTDGADDPLFPAAGVAEAYEKLRAVWTSQRAGDRLATRTWPGLGHIFTEPMQEAAFAWLDARLREPSDPGISGRSAGVQTATE</sequence>
<dbReference type="Pfam" id="PF01738">
    <property type="entry name" value="DLH"/>
    <property type="match status" value="1"/>
</dbReference>
<evidence type="ECO:0000256" key="1">
    <source>
        <dbReference type="ARBA" id="ARBA00008645"/>
    </source>
</evidence>
<comment type="caution">
    <text evidence="4">The sequence shown here is derived from an EMBL/GenBank/DDBJ whole genome shotgun (WGS) entry which is preliminary data.</text>
</comment>
<keyword evidence="4" id="KW-0378">Hydrolase</keyword>
<dbReference type="Gene3D" id="3.40.50.1820">
    <property type="entry name" value="alpha/beta hydrolase"/>
    <property type="match status" value="1"/>
</dbReference>
<organism evidence="4 5">
    <name type="scientific">Actinoplanes palleronii</name>
    <dbReference type="NCBI Taxonomy" id="113570"/>
    <lineage>
        <taxon>Bacteria</taxon>
        <taxon>Bacillati</taxon>
        <taxon>Actinomycetota</taxon>
        <taxon>Actinomycetes</taxon>
        <taxon>Micromonosporales</taxon>
        <taxon>Micromonosporaceae</taxon>
        <taxon>Actinoplanes</taxon>
    </lineage>
</organism>
<evidence type="ECO:0000313" key="5">
    <source>
        <dbReference type="Proteomes" id="UP000624709"/>
    </source>
</evidence>
<dbReference type="InterPro" id="IPR050261">
    <property type="entry name" value="FrsA_esterase"/>
</dbReference>
<dbReference type="GO" id="GO:0016787">
    <property type="term" value="F:hydrolase activity"/>
    <property type="evidence" value="ECO:0007669"/>
    <property type="project" value="UniProtKB-KW"/>
</dbReference>
<evidence type="ECO:0000256" key="2">
    <source>
        <dbReference type="SAM" id="MobiDB-lite"/>
    </source>
</evidence>
<dbReference type="PANTHER" id="PTHR22946">
    <property type="entry name" value="DIENELACTONE HYDROLASE DOMAIN-CONTAINING PROTEIN-RELATED"/>
    <property type="match status" value="1"/>
</dbReference>
<accession>A0ABQ4B6S7</accession>
<dbReference type="InterPro" id="IPR002925">
    <property type="entry name" value="Dienelactn_hydro"/>
</dbReference>
<protein>
    <submittedName>
        <fullName evidence="4">Hydrolase</fullName>
    </submittedName>
</protein>
<feature type="region of interest" description="Disordered" evidence="2">
    <location>
        <begin position="52"/>
        <end position="90"/>
    </location>
</feature>
<dbReference type="SUPFAM" id="SSF53474">
    <property type="entry name" value="alpha/beta-Hydrolases"/>
    <property type="match status" value="1"/>
</dbReference>